<feature type="binding site" evidence="7">
    <location>
        <position position="183"/>
    </location>
    <ligand>
        <name>L-glutamine</name>
        <dbReference type="ChEBI" id="CHEBI:58359"/>
    </ligand>
</feature>
<dbReference type="CDD" id="cd00553">
    <property type="entry name" value="NAD_synthase"/>
    <property type="match status" value="1"/>
</dbReference>
<dbReference type="HAMAP" id="MF_02090">
    <property type="entry name" value="NadE_glutamine_dep"/>
    <property type="match status" value="1"/>
</dbReference>
<dbReference type="InterPro" id="IPR022310">
    <property type="entry name" value="NAD/GMP_synthase"/>
</dbReference>
<evidence type="ECO:0000256" key="9">
    <source>
        <dbReference type="RuleBase" id="RU003811"/>
    </source>
</evidence>
<proteinExistence type="inferred from homology"/>
<dbReference type="CDD" id="cd07570">
    <property type="entry name" value="GAT_Gln-NAD-synth"/>
    <property type="match status" value="1"/>
</dbReference>
<dbReference type="InterPro" id="IPR036526">
    <property type="entry name" value="C-N_Hydrolase_sf"/>
</dbReference>
<feature type="domain" description="CN hydrolase" evidence="10">
    <location>
        <begin position="11"/>
        <end position="253"/>
    </location>
</feature>
<evidence type="ECO:0000256" key="1">
    <source>
        <dbReference type="ARBA" id="ARBA00005188"/>
    </source>
</evidence>
<keyword evidence="4 7" id="KW-0547">Nucleotide-binding</keyword>
<feature type="active site" description="Nucleophile; for glutaminase activity" evidence="7">
    <location>
        <position position="156"/>
    </location>
</feature>
<feature type="binding site" evidence="7">
    <location>
        <position position="126"/>
    </location>
    <ligand>
        <name>L-glutamine</name>
        <dbReference type="ChEBI" id="CHEBI:58359"/>
    </ligand>
</feature>
<evidence type="ECO:0000259" key="10">
    <source>
        <dbReference type="PROSITE" id="PS50263"/>
    </source>
</evidence>
<feature type="binding site" evidence="7">
    <location>
        <position position="189"/>
    </location>
    <ligand>
        <name>L-glutamine</name>
        <dbReference type="ChEBI" id="CHEBI:58359"/>
    </ligand>
</feature>
<dbReference type="PIRSF" id="PIRSF006630">
    <property type="entry name" value="NADS_GAT"/>
    <property type="match status" value="1"/>
</dbReference>
<dbReference type="RefSeq" id="WP_349958441.1">
    <property type="nucleotide sequence ID" value="NZ_CP157960.1"/>
</dbReference>
<comment type="catalytic activity">
    <reaction evidence="7 8">
        <text>deamido-NAD(+) + L-glutamine + ATP + H2O = L-glutamate + AMP + diphosphate + NAD(+) + H(+)</text>
        <dbReference type="Rhea" id="RHEA:24384"/>
        <dbReference type="ChEBI" id="CHEBI:15377"/>
        <dbReference type="ChEBI" id="CHEBI:15378"/>
        <dbReference type="ChEBI" id="CHEBI:29985"/>
        <dbReference type="ChEBI" id="CHEBI:30616"/>
        <dbReference type="ChEBI" id="CHEBI:33019"/>
        <dbReference type="ChEBI" id="CHEBI:57540"/>
        <dbReference type="ChEBI" id="CHEBI:58359"/>
        <dbReference type="ChEBI" id="CHEBI:58437"/>
        <dbReference type="ChEBI" id="CHEBI:456215"/>
        <dbReference type="EC" id="6.3.5.1"/>
    </reaction>
</comment>
<dbReference type="PANTHER" id="PTHR23090:SF9">
    <property type="entry name" value="GLUTAMINE-DEPENDENT NAD(+) SYNTHETASE"/>
    <property type="match status" value="1"/>
</dbReference>
<dbReference type="GO" id="GO:0003952">
    <property type="term" value="F:NAD+ synthase (glutamine-hydrolyzing) activity"/>
    <property type="evidence" value="ECO:0007669"/>
    <property type="project" value="UniProtKB-UniRule"/>
</dbReference>
<comment type="similarity">
    <text evidence="2 7 8">In the C-terminal section; belongs to the NAD synthetase family.</text>
</comment>
<feature type="binding site" evidence="7">
    <location>
        <position position="410"/>
    </location>
    <ligand>
        <name>deamido-NAD(+)</name>
        <dbReference type="ChEBI" id="CHEBI:58437"/>
        <note>ligand shared between two neighboring subunits</note>
    </ligand>
</feature>
<name>A0AAU7RW17_9HYPH</name>
<dbReference type="Gene3D" id="3.60.110.10">
    <property type="entry name" value="Carbon-nitrogen hydrolase"/>
    <property type="match status" value="1"/>
</dbReference>
<dbReference type="InterPro" id="IPR014729">
    <property type="entry name" value="Rossmann-like_a/b/a_fold"/>
</dbReference>
<dbReference type="NCBIfam" id="NF010588">
    <property type="entry name" value="PRK13981.1"/>
    <property type="match status" value="1"/>
</dbReference>
<dbReference type="SUPFAM" id="SSF56317">
    <property type="entry name" value="Carbon-nitrogen hydrolase"/>
    <property type="match status" value="1"/>
</dbReference>
<evidence type="ECO:0000256" key="3">
    <source>
        <dbReference type="ARBA" id="ARBA00022598"/>
    </source>
</evidence>
<dbReference type="NCBIfam" id="TIGR00552">
    <property type="entry name" value="nadE"/>
    <property type="match status" value="1"/>
</dbReference>
<comment type="similarity">
    <text evidence="9">Belongs to the NAD synthetase family.</text>
</comment>
<gene>
    <name evidence="7" type="primary">nadE</name>
    <name evidence="11" type="ORF">ABM479_08195</name>
</gene>
<dbReference type="GO" id="GO:0005737">
    <property type="term" value="C:cytoplasm"/>
    <property type="evidence" value="ECO:0007669"/>
    <property type="project" value="InterPro"/>
</dbReference>
<feature type="binding site" evidence="7">
    <location>
        <position position="405"/>
    </location>
    <ligand>
        <name>ATP</name>
        <dbReference type="ChEBI" id="CHEBI:30616"/>
    </ligand>
</feature>
<keyword evidence="3 7" id="KW-0436">Ligase</keyword>
<dbReference type="EMBL" id="CP157960">
    <property type="protein sequence ID" value="XBT94417.1"/>
    <property type="molecule type" value="Genomic_DNA"/>
</dbReference>
<sequence>MTEQSQITHTIRIAVAQLNPTVGDVSGNLAKAREARAEAAREGAQLLLLTELFISGYPPEDLVLKPAFIRACWKAVEALATDTADGGPGIVVGFPRQDGTGRYNSIAVLDGGKVIAVRDKVDLPNYGEFDEKRVFDQGAMPGPVNFRGVRLGIPICEDIWGELGVCETLAESGAEILLSPNGSPYYRGKVDVRHQVVLKQVIETGLPMIYAAQLGGQDELVFDGASFGFNADKTLAFQMSQFETALAVTTWKKNGDVWHCAEGPMAHIPEGEEADYRACLLGFRDYVNKNGFKSVVLGLSGGIDSAICAAIAVDALGEERVRTVMLPYRYTSPDSLKDAADCAKALGCRYDIVPIEDPVTGFTTALSDLFEGTESGITEENLQSRARGTILMAISNKFGSMVVTTGNKSEMSVGYATLYGDMNGGFNPIKDLYKMQVYALSRWRNLHVPPGALGPSGEVIPYNIIDKAPSAELRPNQTDQDSLPPYPALDDILECLVEKEMSVEEIVARGHDVATVHRIEHLLYLAEYKRRQSAPGVKITKKNFGRDRRYPITNRFRDR</sequence>
<dbReference type="GO" id="GO:0005524">
    <property type="term" value="F:ATP binding"/>
    <property type="evidence" value="ECO:0007669"/>
    <property type="project" value="UniProtKB-UniRule"/>
</dbReference>
<evidence type="ECO:0000256" key="6">
    <source>
        <dbReference type="ARBA" id="ARBA00023027"/>
    </source>
</evidence>
<dbReference type="GO" id="GO:0009435">
    <property type="term" value="P:NAD+ biosynthetic process"/>
    <property type="evidence" value="ECO:0007669"/>
    <property type="project" value="UniProtKB-UniRule"/>
</dbReference>
<dbReference type="InterPro" id="IPR003010">
    <property type="entry name" value="C-N_Hydrolase"/>
</dbReference>
<comment type="pathway">
    <text evidence="1 7 8">Cofactor biosynthesis; NAD(+) biosynthesis; NAD(+) from deamido-NAD(+) (L-Gln route): step 1/1.</text>
</comment>
<feature type="binding site" evidence="7">
    <location>
        <begin position="298"/>
        <end position="305"/>
    </location>
    <ligand>
        <name>ATP</name>
        <dbReference type="ChEBI" id="CHEBI:30616"/>
    </ligand>
</feature>
<dbReference type="GO" id="GO:0008795">
    <property type="term" value="F:NAD+ synthase activity"/>
    <property type="evidence" value="ECO:0007669"/>
    <property type="project" value="UniProtKB-UniRule"/>
</dbReference>
<keyword evidence="5 7" id="KW-0067">ATP-binding</keyword>
<evidence type="ECO:0000256" key="4">
    <source>
        <dbReference type="ARBA" id="ARBA00022741"/>
    </source>
</evidence>
<reference evidence="11" key="1">
    <citation type="submission" date="2024-06" db="EMBL/GenBank/DDBJ databases">
        <authorList>
            <person name="Li T."/>
            <person name="Gao R."/>
        </authorList>
    </citation>
    <scope>NUCLEOTIDE SEQUENCE</scope>
    <source>
        <strain evidence="11">ZPR3</strain>
    </source>
</reference>
<dbReference type="InterPro" id="IPR014445">
    <property type="entry name" value="Gln-dep_NAD_synthase"/>
</dbReference>
<keyword evidence="6 7" id="KW-0520">NAD</keyword>
<dbReference type="FunFam" id="3.40.50.620:FF:000106">
    <property type="entry name" value="Glutamine-dependent NAD(+) synthetase"/>
    <property type="match status" value="1"/>
</dbReference>
<accession>A0AAU7RW17</accession>
<feature type="binding site" evidence="7">
    <location>
        <position position="529"/>
    </location>
    <ligand>
        <name>deamido-NAD(+)</name>
        <dbReference type="ChEBI" id="CHEBI:58437"/>
        <note>ligand shared between two neighboring subunits</note>
    </ligand>
</feature>
<dbReference type="AlphaFoldDB" id="A0AAU7RW17"/>
<dbReference type="PANTHER" id="PTHR23090">
    <property type="entry name" value="NH 3 /GLUTAMINE-DEPENDENT NAD + SYNTHETASE"/>
    <property type="match status" value="1"/>
</dbReference>
<feature type="active site" description="For glutaminase activity" evidence="7">
    <location>
        <position position="120"/>
    </location>
</feature>
<dbReference type="Pfam" id="PF00795">
    <property type="entry name" value="CN_hydrolase"/>
    <property type="match status" value="1"/>
</dbReference>
<protein>
    <recommendedName>
        <fullName evidence="7 8">Glutamine-dependent NAD(+) synthetase</fullName>
        <ecNumber evidence="7 8">6.3.5.1</ecNumber>
    </recommendedName>
    <alternativeName>
        <fullName evidence="7 8">NAD(+) synthase [glutamine-hydrolyzing]</fullName>
    </alternativeName>
</protein>
<evidence type="ECO:0000256" key="7">
    <source>
        <dbReference type="HAMAP-Rule" id="MF_02090"/>
    </source>
</evidence>
<dbReference type="GO" id="GO:0004359">
    <property type="term" value="F:glutaminase activity"/>
    <property type="evidence" value="ECO:0007669"/>
    <property type="project" value="InterPro"/>
</dbReference>
<comment type="caution">
    <text evidence="7">Lacks conserved residue(s) required for the propagation of feature annotation.</text>
</comment>
<organism evidence="11">
    <name type="scientific">Rhizobium sp. ZPR3</name>
    <dbReference type="NCBI Taxonomy" id="3158967"/>
    <lineage>
        <taxon>Bacteria</taxon>
        <taxon>Pseudomonadati</taxon>
        <taxon>Pseudomonadota</taxon>
        <taxon>Alphaproteobacteria</taxon>
        <taxon>Hyphomicrobiales</taxon>
        <taxon>Rhizobiaceae</taxon>
        <taxon>Rhizobium/Agrobacterium group</taxon>
        <taxon>Rhizobium</taxon>
    </lineage>
</organism>
<dbReference type="SUPFAM" id="SSF52402">
    <property type="entry name" value="Adenine nucleotide alpha hydrolases-like"/>
    <property type="match status" value="1"/>
</dbReference>
<dbReference type="EC" id="6.3.5.1" evidence="7 8"/>
<dbReference type="InterPro" id="IPR003694">
    <property type="entry name" value="NAD_synthase"/>
</dbReference>
<dbReference type="Pfam" id="PF02540">
    <property type="entry name" value="NAD_synthase"/>
    <property type="match status" value="1"/>
</dbReference>
<evidence type="ECO:0000256" key="2">
    <source>
        <dbReference type="ARBA" id="ARBA00007145"/>
    </source>
</evidence>
<evidence type="ECO:0000256" key="8">
    <source>
        <dbReference type="PIRNR" id="PIRNR006630"/>
    </source>
</evidence>
<evidence type="ECO:0000256" key="5">
    <source>
        <dbReference type="ARBA" id="ARBA00022840"/>
    </source>
</evidence>
<dbReference type="PROSITE" id="PS50263">
    <property type="entry name" value="CN_HYDROLASE"/>
    <property type="match status" value="1"/>
</dbReference>
<feature type="active site" description="Proton acceptor; for glutaminase activity" evidence="7">
    <location>
        <position position="51"/>
    </location>
</feature>
<comment type="function">
    <text evidence="7">Catalyzes the ATP-dependent amidation of deamido-NAD to form NAD. Uses L-glutamine as a nitrogen source.</text>
</comment>
<dbReference type="Gene3D" id="3.40.50.620">
    <property type="entry name" value="HUPs"/>
    <property type="match status" value="1"/>
</dbReference>
<feature type="binding site" evidence="7">
    <location>
        <position position="381"/>
    </location>
    <ligand>
        <name>deamido-NAD(+)</name>
        <dbReference type="ChEBI" id="CHEBI:58437"/>
        <note>ligand shared between two neighboring subunits</note>
    </ligand>
</feature>
<evidence type="ECO:0000313" key="11">
    <source>
        <dbReference type="EMBL" id="XBT94417.1"/>
    </source>
</evidence>